<evidence type="ECO:0000256" key="2">
    <source>
        <dbReference type="ARBA" id="ARBA00005135"/>
    </source>
</evidence>
<comment type="similarity">
    <text evidence="3">Belongs to the HAD-like hydrolase superfamily. SerB family.</text>
</comment>
<name>A0ABT9NDT6_9ACTO</name>
<evidence type="ECO:0000256" key="4">
    <source>
        <dbReference type="ARBA" id="ARBA00012640"/>
    </source>
</evidence>
<evidence type="ECO:0000256" key="1">
    <source>
        <dbReference type="ARBA" id="ARBA00001946"/>
    </source>
</evidence>
<dbReference type="InterPro" id="IPR050582">
    <property type="entry name" value="HAD-like_SerB"/>
</dbReference>
<comment type="cofactor">
    <cofactor evidence="1">
        <name>Mg(2+)</name>
        <dbReference type="ChEBI" id="CHEBI:18420"/>
    </cofactor>
</comment>
<keyword evidence="9" id="KW-0718">Serine biosynthesis</keyword>
<dbReference type="PANTHER" id="PTHR43344">
    <property type="entry name" value="PHOSPHOSERINE PHOSPHATASE"/>
    <property type="match status" value="1"/>
</dbReference>
<proteinExistence type="inferred from homology"/>
<reference evidence="13 14" key="1">
    <citation type="submission" date="2023-07" db="EMBL/GenBank/DDBJ databases">
        <title>Sequencing the genomes of 1000 actinobacteria strains.</title>
        <authorList>
            <person name="Klenk H.-P."/>
        </authorList>
    </citation>
    <scope>NUCLEOTIDE SEQUENCE [LARGE SCALE GENOMIC DNA]</scope>
    <source>
        <strain evidence="13 14">DSM 17163</strain>
    </source>
</reference>
<dbReference type="Proteomes" id="UP001243212">
    <property type="component" value="Unassembled WGS sequence"/>
</dbReference>
<evidence type="ECO:0000256" key="9">
    <source>
        <dbReference type="ARBA" id="ARBA00023299"/>
    </source>
</evidence>
<dbReference type="SFLD" id="SFLDS00003">
    <property type="entry name" value="Haloacid_Dehalogenase"/>
    <property type="match status" value="1"/>
</dbReference>
<dbReference type="SFLD" id="SFLDG01136">
    <property type="entry name" value="C1.6:_Phosphoserine_Phosphatas"/>
    <property type="match status" value="1"/>
</dbReference>
<comment type="catalytic activity">
    <reaction evidence="12">
        <text>O-phospho-D-serine + H2O = D-serine + phosphate</text>
        <dbReference type="Rhea" id="RHEA:24873"/>
        <dbReference type="ChEBI" id="CHEBI:15377"/>
        <dbReference type="ChEBI" id="CHEBI:35247"/>
        <dbReference type="ChEBI" id="CHEBI:43474"/>
        <dbReference type="ChEBI" id="CHEBI:58680"/>
        <dbReference type="EC" id="3.1.3.3"/>
    </reaction>
</comment>
<evidence type="ECO:0000256" key="11">
    <source>
        <dbReference type="ARBA" id="ARBA00048138"/>
    </source>
</evidence>
<keyword evidence="7 13" id="KW-0378">Hydrolase</keyword>
<dbReference type="GO" id="GO:0016787">
    <property type="term" value="F:hydrolase activity"/>
    <property type="evidence" value="ECO:0007669"/>
    <property type="project" value="UniProtKB-KW"/>
</dbReference>
<dbReference type="Gene3D" id="3.40.50.1000">
    <property type="entry name" value="HAD superfamily/HAD-like"/>
    <property type="match status" value="1"/>
</dbReference>
<comment type="catalytic activity">
    <reaction evidence="11">
        <text>O-phospho-L-serine + H2O = L-serine + phosphate</text>
        <dbReference type="Rhea" id="RHEA:21208"/>
        <dbReference type="ChEBI" id="CHEBI:15377"/>
        <dbReference type="ChEBI" id="CHEBI:33384"/>
        <dbReference type="ChEBI" id="CHEBI:43474"/>
        <dbReference type="ChEBI" id="CHEBI:57524"/>
        <dbReference type="EC" id="3.1.3.3"/>
    </reaction>
</comment>
<gene>
    <name evidence="13" type="ORF">J2S70_000133</name>
</gene>
<comment type="caution">
    <text evidence="13">The sequence shown here is derived from an EMBL/GenBank/DDBJ whole genome shotgun (WGS) entry which is preliminary data.</text>
</comment>
<evidence type="ECO:0000256" key="12">
    <source>
        <dbReference type="ARBA" id="ARBA00048523"/>
    </source>
</evidence>
<accession>A0ABT9NDT6</accession>
<dbReference type="SFLD" id="SFLDG01137">
    <property type="entry name" value="C1.6.1:_Phosphoserine_Phosphat"/>
    <property type="match status" value="1"/>
</dbReference>
<evidence type="ECO:0000256" key="5">
    <source>
        <dbReference type="ARBA" id="ARBA00022605"/>
    </source>
</evidence>
<keyword evidence="14" id="KW-1185">Reference proteome</keyword>
<dbReference type="NCBIfam" id="TIGR01488">
    <property type="entry name" value="HAD-SF-IB"/>
    <property type="match status" value="1"/>
</dbReference>
<evidence type="ECO:0000256" key="6">
    <source>
        <dbReference type="ARBA" id="ARBA00022723"/>
    </source>
</evidence>
<dbReference type="InterPro" id="IPR036412">
    <property type="entry name" value="HAD-like_sf"/>
</dbReference>
<dbReference type="SUPFAM" id="SSF56784">
    <property type="entry name" value="HAD-like"/>
    <property type="match status" value="1"/>
</dbReference>
<keyword evidence="5" id="KW-0028">Amino-acid biosynthesis</keyword>
<dbReference type="Pfam" id="PF12710">
    <property type="entry name" value="HAD"/>
    <property type="match status" value="1"/>
</dbReference>
<keyword evidence="6" id="KW-0479">Metal-binding</keyword>
<dbReference type="EMBL" id="JAUSQX010000001">
    <property type="protein sequence ID" value="MDP9805551.1"/>
    <property type="molecule type" value="Genomic_DNA"/>
</dbReference>
<dbReference type="NCBIfam" id="TIGR00338">
    <property type="entry name" value="serB"/>
    <property type="match status" value="1"/>
</dbReference>
<dbReference type="PANTHER" id="PTHR43344:SF2">
    <property type="entry name" value="PHOSPHOSERINE PHOSPHATASE"/>
    <property type="match status" value="1"/>
</dbReference>
<evidence type="ECO:0000256" key="8">
    <source>
        <dbReference type="ARBA" id="ARBA00022842"/>
    </source>
</evidence>
<evidence type="ECO:0000313" key="14">
    <source>
        <dbReference type="Proteomes" id="UP001243212"/>
    </source>
</evidence>
<organism evidence="13 14">
    <name type="scientific">Trueperella bonasi</name>
    <dbReference type="NCBI Taxonomy" id="312286"/>
    <lineage>
        <taxon>Bacteria</taxon>
        <taxon>Bacillati</taxon>
        <taxon>Actinomycetota</taxon>
        <taxon>Actinomycetes</taxon>
        <taxon>Actinomycetales</taxon>
        <taxon>Actinomycetaceae</taxon>
        <taxon>Trueperella</taxon>
    </lineage>
</organism>
<evidence type="ECO:0000256" key="7">
    <source>
        <dbReference type="ARBA" id="ARBA00022801"/>
    </source>
</evidence>
<evidence type="ECO:0000256" key="10">
    <source>
        <dbReference type="ARBA" id="ARBA00031693"/>
    </source>
</evidence>
<dbReference type="InterPro" id="IPR004469">
    <property type="entry name" value="PSP"/>
</dbReference>
<dbReference type="RefSeq" id="WP_307681827.1">
    <property type="nucleotide sequence ID" value="NZ_JAUSQX010000001.1"/>
</dbReference>
<keyword evidence="8" id="KW-0460">Magnesium</keyword>
<dbReference type="EC" id="3.1.3.3" evidence="4"/>
<dbReference type="SFLD" id="SFLDF00029">
    <property type="entry name" value="phosphoserine_phosphatase"/>
    <property type="match status" value="1"/>
</dbReference>
<evidence type="ECO:0000256" key="3">
    <source>
        <dbReference type="ARBA" id="ARBA00009184"/>
    </source>
</evidence>
<sequence length="304" mass="32678">MKARFSVVSPRPIPGPLIAHVRQTIAAVDPHAVERGVKTVDLDALTWLFDVHESRLSMWKGSRELFTEELRGPATALAVDSALITGKMAEGGPAAIVTDVDSTFITSEVIEMLAARAGVEEQVREITEAAMRGELEFAQSLGQRVGTLAGIPTTVFDDVFAEIQLTDGAQRLVDAVHERGGRFCLVSGGFTEIVEKIAQRSGIDRFTANGLEVSDGALTGRTYGTVIDGGEKVAAIRRWEQEWEMDSQQVLCAGDGANDLPMMAHCGLGVAFMAKPIVLENADCAINFPRLDAIAALVGWDIEN</sequence>
<evidence type="ECO:0000313" key="13">
    <source>
        <dbReference type="EMBL" id="MDP9805551.1"/>
    </source>
</evidence>
<dbReference type="InterPro" id="IPR023214">
    <property type="entry name" value="HAD_sf"/>
</dbReference>
<protein>
    <recommendedName>
        <fullName evidence="4">phosphoserine phosphatase</fullName>
        <ecNumber evidence="4">3.1.3.3</ecNumber>
    </recommendedName>
    <alternativeName>
        <fullName evidence="10">O-phosphoserine phosphohydrolase</fullName>
    </alternativeName>
</protein>
<comment type="pathway">
    <text evidence="2">Amino-acid biosynthesis; L-serine biosynthesis; L-serine from 3-phospho-D-glycerate: step 3/3.</text>
</comment>